<feature type="compositionally biased region" description="Acidic residues" evidence="1">
    <location>
        <begin position="155"/>
        <end position="164"/>
    </location>
</feature>
<proteinExistence type="predicted"/>
<organism evidence="2 3">
    <name type="scientific">Endobacterium cereale</name>
    <dbReference type="NCBI Taxonomy" id="2663029"/>
    <lineage>
        <taxon>Bacteria</taxon>
        <taxon>Pseudomonadati</taxon>
        <taxon>Pseudomonadota</taxon>
        <taxon>Alphaproteobacteria</taxon>
        <taxon>Hyphomicrobiales</taxon>
        <taxon>Rhizobiaceae</taxon>
        <taxon>Endobacterium</taxon>
    </lineage>
</organism>
<evidence type="ECO:0000313" key="3">
    <source>
        <dbReference type="Proteomes" id="UP000435138"/>
    </source>
</evidence>
<feature type="compositionally biased region" description="Low complexity" evidence="1">
    <location>
        <begin position="79"/>
        <end position="104"/>
    </location>
</feature>
<evidence type="ECO:0000313" key="2">
    <source>
        <dbReference type="EMBL" id="MQY48709.1"/>
    </source>
</evidence>
<dbReference type="RefSeq" id="WP_153357640.1">
    <property type="nucleotide sequence ID" value="NZ_WIXI01000049.1"/>
</dbReference>
<dbReference type="InterPro" id="IPR018759">
    <property type="entry name" value="BBP2_2"/>
</dbReference>
<protein>
    <submittedName>
        <fullName evidence="2">Outer membrane beta-barrel protein</fullName>
    </submittedName>
</protein>
<comment type="caution">
    <text evidence="2">The sequence shown here is derived from an EMBL/GenBank/DDBJ whole genome shotgun (WGS) entry which is preliminary data.</text>
</comment>
<dbReference type="Pfam" id="PF10082">
    <property type="entry name" value="BBP2_2"/>
    <property type="match status" value="1"/>
</dbReference>
<reference evidence="2 3" key="1">
    <citation type="submission" date="2019-11" db="EMBL/GenBank/DDBJ databases">
        <title>Genome analysis of Rhizobacterium cereale a novel genus and species isolated from maize roots in North Spain.</title>
        <authorList>
            <person name="Menendez E."/>
            <person name="Flores-Felix J.D."/>
            <person name="Ramirez-Bahena M.-H."/>
            <person name="Igual J.M."/>
            <person name="Garcia-Fraile P."/>
            <person name="Peix A."/>
            <person name="Velazquez E."/>
        </authorList>
    </citation>
    <scope>NUCLEOTIDE SEQUENCE [LARGE SCALE GENOMIC DNA]</scope>
    <source>
        <strain evidence="2 3">RZME27</strain>
    </source>
</reference>
<sequence>MNGTGHKARSGAARKRAASPCACPLTDAAPSISPARPQPLRQPAIRRGPVLMLLASTVLAPGLVFAQTPYSGSSTTRPAAYSTTSNGSSGYGTAATSGSSPTGPLGSGNGISPVAGNPIPTGSADPYGDPYAQETTGDDPNQPLNGRQTAGQEGLADETGEAAELDLNQPVEGPLNPPELNRDGIDNPLPRTDDGLGVRLGTFTLRPSVNQSINHETERTGAGKASRNYLSTAIRGTLSSDWSRHALTVTGEGTFEKTLSGRTSNSADFEPEGRIDADLRLDLSNDTIANITGNYALERESNSDPNAVSGASTQSTVQRFGGGASIERDFGVMRGTAAVSVARSVYGDVDLSDGTSVSRGDRDRTGFDGRLRVGYELSPAIIPFLEVAAGRAVYDERFDSSGYRRSSNNYAVRSGVEFDFSEKLRGELGVGYIVAKYDDNRLDELGAVAFDGNATWSPRRGTDIDFGLRTTLQDATAAGANGWAEYRFSTALQHQMRSDLIARLTGATTLRDFPSGSNESTYELGAGITYRLNRYLDLTGDVTYEHEENAGGSPTKTVQIGAGLTLRR</sequence>
<name>A0A6A8AD85_9HYPH</name>
<feature type="region of interest" description="Disordered" evidence="1">
    <location>
        <begin position="1"/>
        <end position="41"/>
    </location>
</feature>
<dbReference type="AlphaFoldDB" id="A0A6A8AD85"/>
<feature type="region of interest" description="Disordered" evidence="1">
    <location>
        <begin position="69"/>
        <end position="194"/>
    </location>
</feature>
<feature type="compositionally biased region" description="Basic and acidic residues" evidence="1">
    <location>
        <begin position="180"/>
        <end position="194"/>
    </location>
</feature>
<accession>A0A6A8AD85</accession>
<keyword evidence="3" id="KW-1185">Reference proteome</keyword>
<dbReference type="Proteomes" id="UP000435138">
    <property type="component" value="Unassembled WGS sequence"/>
</dbReference>
<dbReference type="EMBL" id="WIXI01000049">
    <property type="protein sequence ID" value="MQY48709.1"/>
    <property type="molecule type" value="Genomic_DNA"/>
</dbReference>
<feature type="compositionally biased region" description="Polar residues" evidence="1">
    <location>
        <begin position="133"/>
        <end position="151"/>
    </location>
</feature>
<gene>
    <name evidence="2" type="ORF">GAO09_21985</name>
</gene>
<feature type="compositionally biased region" description="Basic residues" evidence="1">
    <location>
        <begin position="1"/>
        <end position="17"/>
    </location>
</feature>
<evidence type="ECO:0000256" key="1">
    <source>
        <dbReference type="SAM" id="MobiDB-lite"/>
    </source>
</evidence>